<sequence length="65" mass="7417">MIIKLDRYRAVNTDHIVSAKIDTYGDTYLDVALMTGEKIRVGHTPHCYDGVDVYKLFDRITAAQE</sequence>
<name>A4JDG5_BURVG</name>
<accession>A4JDG5</accession>
<evidence type="ECO:0000313" key="2">
    <source>
        <dbReference type="Proteomes" id="UP000002287"/>
    </source>
</evidence>
<protein>
    <submittedName>
        <fullName evidence="1">Uncharacterized protein</fullName>
    </submittedName>
</protein>
<dbReference type="eggNOG" id="ENOG5030X19">
    <property type="taxonomic scope" value="Bacteria"/>
</dbReference>
<reference evidence="2" key="1">
    <citation type="submission" date="2007-03" db="EMBL/GenBank/DDBJ databases">
        <title>Complete sequence of chromosome 1 of Burkholderia vietnamiensis G4.</title>
        <authorList>
            <consortium name="US DOE Joint Genome Institute"/>
            <person name="Copeland A."/>
            <person name="Lucas S."/>
            <person name="Lapidus A."/>
            <person name="Barry K."/>
            <person name="Detter J.C."/>
            <person name="Glavina del Rio T."/>
            <person name="Hammon N."/>
            <person name="Israni S."/>
            <person name="Dalin E."/>
            <person name="Tice H."/>
            <person name="Pitluck S."/>
            <person name="Chain P."/>
            <person name="Malfatti S."/>
            <person name="Shin M."/>
            <person name="Vergez L."/>
            <person name="Schmutz J."/>
            <person name="Larimer F."/>
            <person name="Land M."/>
            <person name="Hauser L."/>
            <person name="Kyrpides N."/>
            <person name="Tiedje J."/>
            <person name="Richardson P."/>
        </authorList>
    </citation>
    <scope>NUCLEOTIDE SEQUENCE [LARGE SCALE GENOMIC DNA]</scope>
    <source>
        <strain evidence="2">G4 / LMG 22486</strain>
    </source>
</reference>
<dbReference type="KEGG" id="bvi:Bcep1808_1308"/>
<dbReference type="EMBL" id="CP000614">
    <property type="protein sequence ID" value="ABO54318.1"/>
    <property type="molecule type" value="Genomic_DNA"/>
</dbReference>
<dbReference type="AlphaFoldDB" id="A4JDG5"/>
<dbReference type="HOGENOM" id="CLU_2845773_0_0_4"/>
<organism evidence="1 2">
    <name type="scientific">Burkholderia vietnamiensis (strain G4 / LMG 22486)</name>
    <name type="common">Burkholderia cepacia (strain R1808)</name>
    <dbReference type="NCBI Taxonomy" id="269482"/>
    <lineage>
        <taxon>Bacteria</taxon>
        <taxon>Pseudomonadati</taxon>
        <taxon>Pseudomonadota</taxon>
        <taxon>Betaproteobacteria</taxon>
        <taxon>Burkholderiales</taxon>
        <taxon>Burkholderiaceae</taxon>
        <taxon>Burkholderia</taxon>
        <taxon>Burkholderia cepacia complex</taxon>
    </lineage>
</organism>
<gene>
    <name evidence="1" type="ordered locus">Bcep1808_1308</name>
</gene>
<evidence type="ECO:0000313" key="1">
    <source>
        <dbReference type="EMBL" id="ABO54318.1"/>
    </source>
</evidence>
<proteinExistence type="predicted"/>
<dbReference type="Proteomes" id="UP000002287">
    <property type="component" value="Chromosome 1"/>
</dbReference>